<comment type="caution">
    <text evidence="2">The sequence shown here is derived from an EMBL/GenBank/DDBJ whole genome shotgun (WGS) entry which is preliminary data.</text>
</comment>
<evidence type="ECO:0000313" key="3">
    <source>
        <dbReference type="Proteomes" id="UP001596957"/>
    </source>
</evidence>
<proteinExistence type="predicted"/>
<keyword evidence="3" id="KW-1185">Reference proteome</keyword>
<accession>A0ABW2VI01</accession>
<dbReference type="Proteomes" id="UP001596957">
    <property type="component" value="Unassembled WGS sequence"/>
</dbReference>
<name>A0ABW2VI01_9ACTN</name>
<reference evidence="3" key="1">
    <citation type="journal article" date="2019" name="Int. J. Syst. Evol. Microbiol.">
        <title>The Global Catalogue of Microorganisms (GCM) 10K type strain sequencing project: providing services to taxonomists for standard genome sequencing and annotation.</title>
        <authorList>
            <consortium name="The Broad Institute Genomics Platform"/>
            <consortium name="The Broad Institute Genome Sequencing Center for Infectious Disease"/>
            <person name="Wu L."/>
            <person name="Ma J."/>
        </authorList>
    </citation>
    <scope>NUCLEOTIDE SEQUENCE [LARGE SCALE GENOMIC DNA]</scope>
    <source>
        <strain evidence="3">CGMCC 4.7198</strain>
    </source>
</reference>
<evidence type="ECO:0000313" key="2">
    <source>
        <dbReference type="EMBL" id="MFD0282948.1"/>
    </source>
</evidence>
<dbReference type="RefSeq" id="WP_381249762.1">
    <property type="nucleotide sequence ID" value="NZ_JBHTBI010000004.1"/>
</dbReference>
<evidence type="ECO:0000256" key="1">
    <source>
        <dbReference type="SAM" id="SignalP"/>
    </source>
</evidence>
<feature type="signal peptide" evidence="1">
    <location>
        <begin position="1"/>
        <end position="22"/>
    </location>
</feature>
<keyword evidence="1" id="KW-0732">Signal</keyword>
<evidence type="ECO:0008006" key="4">
    <source>
        <dbReference type="Google" id="ProtNLM"/>
    </source>
</evidence>
<protein>
    <recommendedName>
        <fullName evidence="4">Adhesin</fullName>
    </recommendedName>
</protein>
<organism evidence="2 3">
    <name type="scientific">Streptomyces lutosisoli</name>
    <dbReference type="NCBI Taxonomy" id="2665721"/>
    <lineage>
        <taxon>Bacteria</taxon>
        <taxon>Bacillati</taxon>
        <taxon>Actinomycetota</taxon>
        <taxon>Actinomycetes</taxon>
        <taxon>Kitasatosporales</taxon>
        <taxon>Streptomycetaceae</taxon>
        <taxon>Streptomyces</taxon>
    </lineage>
</organism>
<gene>
    <name evidence="2" type="ORF">ACFQZP_14875</name>
</gene>
<sequence length="136" mass="14497">MSVATGLAAVTAATCLAAPAQAAGNVNILFNCTDPSKSFQANVNLYGSGAPTAKYEVYIRLTDKIDDTRAPKLRLISANNDGSRTIYSWHTGRQGRGVITNEETTLQQPKGLKVVIMEATSQEGISSLSCTDYQPK</sequence>
<dbReference type="EMBL" id="JBHTEC010000001">
    <property type="protein sequence ID" value="MFD0282948.1"/>
    <property type="molecule type" value="Genomic_DNA"/>
</dbReference>
<feature type="chain" id="PRO_5047462082" description="Adhesin" evidence="1">
    <location>
        <begin position="23"/>
        <end position="136"/>
    </location>
</feature>